<proteinExistence type="predicted"/>
<dbReference type="KEGG" id="coh:EAV92_18570"/>
<feature type="signal peptide" evidence="2">
    <location>
        <begin position="1"/>
        <end position="29"/>
    </location>
</feature>
<dbReference type="PROSITE" id="PS51257">
    <property type="entry name" value="PROKAR_LIPOPROTEIN"/>
    <property type="match status" value="1"/>
</dbReference>
<dbReference type="EMBL" id="CP033433">
    <property type="protein sequence ID" value="AYQ74398.1"/>
    <property type="molecule type" value="Genomic_DNA"/>
</dbReference>
<sequence>MNYSNKAKLIAIALLSAALAAGCSSNNTATTSSPAATASTSVSKTSSSGAAAAASVKLASLKASEQAGFDDNDSLTTWSADNSTAIALSAAGPAVTGSGASADGGVITIKQAGTYVVSGTVADGQIVVDAPEDADVHLVLNGANITKNDGPAIYVKQADKTIVTLQEGTDNAVSDGASYADTSEEAPTAAIFSKSDLTINGTGKLTVTGKSKDGITGKDDLKIMSGTIDVQAADDGIIGRDLVAVKDGTVTVTAGGDGVKSTNDADADKGYVTIVSGTFNITSKNDGIQAASTILIGGGTYNIVSGGGYAKSTKTHADNGPGGFRSQPGNQTQTQTQDQTATTDTESSSAKGLKATADIAIADGNFKIDTADDAIHSNGNLLISGGQYVLASGDDGMHADNSLSISNGTVNITNSYEGIESADIAISGGNLHLAAQDDGVNVSGGSDGSAAGGAGGDSFSTTDGMLAISGGYLYVNAGGDGLDSNGSATMSGGTAIVNGPTDNGNGPLDYNGTFEQSGGYLIAAGSSGMAQAPSEDSSQRAIQMTFPNTLEAGTLVTLTDSSGKALTAFTPAKTFSSIVISSPNLKAGDSYTLSTGGKSTGTATDGLYDGGETSGSTKVVTFTLGDKVTYLNESGVTTAPTGGFGGGGGGGRGHGPGGQRPDRMPNGQDNGSTNG</sequence>
<feature type="compositionally biased region" description="Gly residues" evidence="1">
    <location>
        <begin position="642"/>
        <end position="658"/>
    </location>
</feature>
<dbReference type="Proteomes" id="UP000269097">
    <property type="component" value="Chromosome"/>
</dbReference>
<evidence type="ECO:0000313" key="4">
    <source>
        <dbReference type="Proteomes" id="UP000269097"/>
    </source>
</evidence>
<feature type="region of interest" description="Disordered" evidence="1">
    <location>
        <begin position="637"/>
        <end position="675"/>
    </location>
</feature>
<evidence type="ECO:0000256" key="2">
    <source>
        <dbReference type="SAM" id="SignalP"/>
    </source>
</evidence>
<evidence type="ECO:0000313" key="3">
    <source>
        <dbReference type="EMBL" id="AYQ74398.1"/>
    </source>
</evidence>
<dbReference type="Pfam" id="PF14262">
    <property type="entry name" value="Cthe_2159"/>
    <property type="match status" value="1"/>
</dbReference>
<keyword evidence="2" id="KW-0732">Signal</keyword>
<dbReference type="InterPro" id="IPR025584">
    <property type="entry name" value="Cthe_2159"/>
</dbReference>
<protein>
    <submittedName>
        <fullName evidence="3">Carbohydrate-binding domain-containing protein</fullName>
    </submittedName>
</protein>
<accession>A0A3G3K1Q4</accession>
<feature type="chain" id="PRO_5038392306" evidence="2">
    <location>
        <begin position="30"/>
        <end position="675"/>
    </location>
</feature>
<dbReference type="RefSeq" id="WP_123042479.1">
    <property type="nucleotide sequence ID" value="NZ_CP033433.1"/>
</dbReference>
<reference evidence="3 4" key="1">
    <citation type="submission" date="2018-10" db="EMBL/GenBank/DDBJ databases">
        <title>Genome Sequence of Cohnella sp.</title>
        <authorList>
            <person name="Srinivasan S."/>
            <person name="Kim M.K."/>
        </authorList>
    </citation>
    <scope>NUCLEOTIDE SEQUENCE [LARGE SCALE GENOMIC DNA]</scope>
    <source>
        <strain evidence="3 4">18JY8-7</strain>
    </source>
</reference>
<dbReference type="AlphaFoldDB" id="A0A3G3K1Q4"/>
<name>A0A3G3K1Q4_9BACL</name>
<feature type="region of interest" description="Disordered" evidence="1">
    <location>
        <begin position="312"/>
        <end position="349"/>
    </location>
</feature>
<evidence type="ECO:0000256" key="1">
    <source>
        <dbReference type="SAM" id="MobiDB-lite"/>
    </source>
</evidence>
<gene>
    <name evidence="3" type="ORF">EAV92_18570</name>
</gene>
<organism evidence="3 4">
    <name type="scientific">Cohnella candidum</name>
    <dbReference type="NCBI Taxonomy" id="2674991"/>
    <lineage>
        <taxon>Bacteria</taxon>
        <taxon>Bacillati</taxon>
        <taxon>Bacillota</taxon>
        <taxon>Bacilli</taxon>
        <taxon>Bacillales</taxon>
        <taxon>Paenibacillaceae</taxon>
        <taxon>Cohnella</taxon>
    </lineage>
</organism>
<feature type="compositionally biased region" description="Low complexity" evidence="1">
    <location>
        <begin position="331"/>
        <end position="345"/>
    </location>
</feature>
<keyword evidence="4" id="KW-1185">Reference proteome</keyword>